<dbReference type="Proteomes" id="UP001329151">
    <property type="component" value="Chromosome"/>
</dbReference>
<dbReference type="CDD" id="cd08422">
    <property type="entry name" value="PBP2_CrgA_like"/>
    <property type="match status" value="1"/>
</dbReference>
<dbReference type="PANTHER" id="PTHR30537:SF81">
    <property type="entry name" value="TRANSCRIPTIONAL REGULATOR-RELATED"/>
    <property type="match status" value="1"/>
</dbReference>
<dbReference type="InterPro" id="IPR005119">
    <property type="entry name" value="LysR_subst-bd"/>
</dbReference>
<dbReference type="SUPFAM" id="SSF53850">
    <property type="entry name" value="Periplasmic binding protein-like II"/>
    <property type="match status" value="1"/>
</dbReference>
<dbReference type="PROSITE" id="PS50931">
    <property type="entry name" value="HTH_LYSR"/>
    <property type="match status" value="1"/>
</dbReference>
<comment type="similarity">
    <text evidence="1">Belongs to the LysR transcriptional regulatory family.</text>
</comment>
<dbReference type="InterPro" id="IPR000847">
    <property type="entry name" value="LysR_HTH_N"/>
</dbReference>
<name>A0AA86J3N3_9BURK</name>
<sequence length="296" mass="32826">MSQLADISVFVEVAKRLSFTASATALGSTKSAVSKAVSRLEERLGVKLLQRTTRRLSLTAEGQHLFRKASDALSQLAEAEQEVTSNQRQIRGKIRLAAPMSYGLTTLISQIPDFMSKHPQLTVELHLEDKISEIVGEGFDVAIRIAEMKDSGLVARKLGEIEHVTVASRHYLQTHGIPRHPDELRGHNCLIYTYRASPRQWTYLDADQNELIVNVQGSFESNNSLAIRECLLKGLGVALIPAFVVREDVQAGRLEVVLDDYGGLTRNLYAVIPDRKHISAKARALIDYLKLSNTLA</sequence>
<dbReference type="RefSeq" id="WP_130555964.1">
    <property type="nucleotide sequence ID" value="NZ_AP028947.1"/>
</dbReference>
<dbReference type="EMBL" id="AP028947">
    <property type="protein sequence ID" value="BET26574.1"/>
    <property type="molecule type" value="Genomic_DNA"/>
</dbReference>
<dbReference type="SUPFAM" id="SSF46785">
    <property type="entry name" value="Winged helix' DNA-binding domain"/>
    <property type="match status" value="1"/>
</dbReference>
<organism evidence="6 7">
    <name type="scientific">Limnobacter thiooxidans</name>
    <dbReference type="NCBI Taxonomy" id="131080"/>
    <lineage>
        <taxon>Bacteria</taxon>
        <taxon>Pseudomonadati</taxon>
        <taxon>Pseudomonadota</taxon>
        <taxon>Betaproteobacteria</taxon>
        <taxon>Burkholderiales</taxon>
        <taxon>Burkholderiaceae</taxon>
        <taxon>Limnobacter</taxon>
    </lineage>
</organism>
<proteinExistence type="inferred from homology"/>
<keyword evidence="4" id="KW-0804">Transcription</keyword>
<dbReference type="AlphaFoldDB" id="A0AA86J3N3"/>
<feature type="domain" description="HTH lysR-type" evidence="5">
    <location>
        <begin position="1"/>
        <end position="59"/>
    </location>
</feature>
<evidence type="ECO:0000256" key="2">
    <source>
        <dbReference type="ARBA" id="ARBA00023015"/>
    </source>
</evidence>
<evidence type="ECO:0000256" key="3">
    <source>
        <dbReference type="ARBA" id="ARBA00023125"/>
    </source>
</evidence>
<protein>
    <submittedName>
        <fullName evidence="6">LysR family transcriptional regulator</fullName>
    </submittedName>
</protein>
<evidence type="ECO:0000313" key="7">
    <source>
        <dbReference type="Proteomes" id="UP001329151"/>
    </source>
</evidence>
<accession>A0AA86J3N3</accession>
<dbReference type="FunFam" id="1.10.10.10:FF:000001">
    <property type="entry name" value="LysR family transcriptional regulator"/>
    <property type="match status" value="1"/>
</dbReference>
<dbReference type="Pfam" id="PF03466">
    <property type="entry name" value="LysR_substrate"/>
    <property type="match status" value="1"/>
</dbReference>
<dbReference type="Pfam" id="PF00126">
    <property type="entry name" value="HTH_1"/>
    <property type="match status" value="1"/>
</dbReference>
<evidence type="ECO:0000313" key="6">
    <source>
        <dbReference type="EMBL" id="BET26574.1"/>
    </source>
</evidence>
<evidence type="ECO:0000259" key="5">
    <source>
        <dbReference type="PROSITE" id="PS50931"/>
    </source>
</evidence>
<dbReference type="KEGG" id="lto:RGQ30_20750"/>
<dbReference type="GO" id="GO:0006351">
    <property type="term" value="P:DNA-templated transcription"/>
    <property type="evidence" value="ECO:0007669"/>
    <property type="project" value="TreeGrafter"/>
</dbReference>
<dbReference type="FunFam" id="3.40.190.290:FF:000001">
    <property type="entry name" value="Transcriptional regulator, LysR family"/>
    <property type="match status" value="1"/>
</dbReference>
<dbReference type="PRINTS" id="PR00039">
    <property type="entry name" value="HTHLYSR"/>
</dbReference>
<keyword evidence="3" id="KW-0238">DNA-binding</keyword>
<evidence type="ECO:0000256" key="1">
    <source>
        <dbReference type="ARBA" id="ARBA00009437"/>
    </source>
</evidence>
<evidence type="ECO:0000256" key="4">
    <source>
        <dbReference type="ARBA" id="ARBA00023163"/>
    </source>
</evidence>
<gene>
    <name evidence="6" type="ORF">RGQ30_20750</name>
</gene>
<keyword evidence="2" id="KW-0805">Transcription regulation</keyword>
<dbReference type="InterPro" id="IPR036390">
    <property type="entry name" value="WH_DNA-bd_sf"/>
</dbReference>
<dbReference type="Gene3D" id="1.10.10.10">
    <property type="entry name" value="Winged helix-like DNA-binding domain superfamily/Winged helix DNA-binding domain"/>
    <property type="match status" value="1"/>
</dbReference>
<dbReference type="GO" id="GO:0043565">
    <property type="term" value="F:sequence-specific DNA binding"/>
    <property type="evidence" value="ECO:0007669"/>
    <property type="project" value="TreeGrafter"/>
</dbReference>
<dbReference type="InterPro" id="IPR036388">
    <property type="entry name" value="WH-like_DNA-bd_sf"/>
</dbReference>
<dbReference type="GO" id="GO:0003700">
    <property type="term" value="F:DNA-binding transcription factor activity"/>
    <property type="evidence" value="ECO:0007669"/>
    <property type="project" value="InterPro"/>
</dbReference>
<dbReference type="PANTHER" id="PTHR30537">
    <property type="entry name" value="HTH-TYPE TRANSCRIPTIONAL REGULATOR"/>
    <property type="match status" value="1"/>
</dbReference>
<reference evidence="6 7" key="1">
    <citation type="submission" date="2023-10" db="EMBL/GenBank/DDBJ databases">
        <title>Complete Genome Sequence of Limnobacter thiooxidans CS-K2T, Isolated from freshwater lake sediments in Bavaria, Germany.</title>
        <authorList>
            <person name="Naruki M."/>
            <person name="Watanabe A."/>
            <person name="Warashina T."/>
            <person name="Morita T."/>
            <person name="Arakawa K."/>
        </authorList>
    </citation>
    <scope>NUCLEOTIDE SEQUENCE [LARGE SCALE GENOMIC DNA]</scope>
    <source>
        <strain evidence="6 7">CS-K2</strain>
    </source>
</reference>
<dbReference type="InterPro" id="IPR058163">
    <property type="entry name" value="LysR-type_TF_proteobact-type"/>
</dbReference>
<dbReference type="Gene3D" id="3.40.190.290">
    <property type="match status" value="1"/>
</dbReference>
<keyword evidence="7" id="KW-1185">Reference proteome</keyword>